<dbReference type="Proteomes" id="UP000185557">
    <property type="component" value="Unassembled WGS sequence"/>
</dbReference>
<accession>A0A1U7J745</accession>
<dbReference type="Gene3D" id="3.30.1460.10">
    <property type="match status" value="1"/>
</dbReference>
<dbReference type="AlphaFoldDB" id="A0A1U7J745"/>
<dbReference type="CDD" id="cd17036">
    <property type="entry name" value="T3SC_YbjN-like_1"/>
    <property type="match status" value="1"/>
</dbReference>
<dbReference type="SUPFAM" id="SSF69635">
    <property type="entry name" value="Type III secretory system chaperone-like"/>
    <property type="match status" value="1"/>
</dbReference>
<dbReference type="EMBL" id="MRCG01000005">
    <property type="protein sequence ID" value="OKH48798.1"/>
    <property type="molecule type" value="Genomic_DNA"/>
</dbReference>
<dbReference type="Pfam" id="PF10722">
    <property type="entry name" value="YbjN"/>
    <property type="match status" value="1"/>
</dbReference>
<evidence type="ECO:0000313" key="2">
    <source>
        <dbReference type="Proteomes" id="UP000185557"/>
    </source>
</evidence>
<protein>
    <submittedName>
        <fullName evidence="1">YbjN domain-containing protein</fullName>
    </submittedName>
</protein>
<sequence>MNSYQGSVMTEDAIDMDLSCSTPPEDGLDIVSYVDTIEAVIASLDQGDGAMVSQTDDGHLWRFKYGSVDVYAQLTGETETDTLTVWSPVLVLPAKDEPRLMKRLLEKNCNETLEARFGISGNQVLVISSRILKDISPAEISRLMTIVATIADDSDEALVSEFGMS</sequence>
<keyword evidence="2" id="KW-1185">Reference proteome</keyword>
<name>A0A1U7J745_9CYAN</name>
<evidence type="ECO:0000313" key="1">
    <source>
        <dbReference type="EMBL" id="OKH48798.1"/>
    </source>
</evidence>
<dbReference type="STRING" id="549789.NIES30_08655"/>
<dbReference type="InterPro" id="IPR019660">
    <property type="entry name" value="Put_sensory_transdc_reg_YbjN"/>
</dbReference>
<reference evidence="1 2" key="1">
    <citation type="submission" date="2016-11" db="EMBL/GenBank/DDBJ databases">
        <title>Draft Genome Sequences of Nine Cyanobacterial Strains from Diverse Habitats.</title>
        <authorList>
            <person name="Zhu T."/>
            <person name="Hou S."/>
            <person name="Lu X."/>
            <person name="Hess W.R."/>
        </authorList>
    </citation>
    <scope>NUCLEOTIDE SEQUENCE [LARGE SCALE GENOMIC DNA]</scope>
    <source>
        <strain evidence="1 2">NIES-30</strain>
    </source>
</reference>
<proteinExistence type="predicted"/>
<gene>
    <name evidence="1" type="ORF">NIES30_08655</name>
</gene>
<organism evidence="1 2">
    <name type="scientific">Phormidium tenue NIES-30</name>
    <dbReference type="NCBI Taxonomy" id="549789"/>
    <lineage>
        <taxon>Bacteria</taxon>
        <taxon>Bacillati</taxon>
        <taxon>Cyanobacteriota</taxon>
        <taxon>Cyanophyceae</taxon>
        <taxon>Oscillatoriophycideae</taxon>
        <taxon>Oscillatoriales</taxon>
        <taxon>Oscillatoriaceae</taxon>
        <taxon>Phormidium</taxon>
    </lineage>
</organism>
<comment type="caution">
    <text evidence="1">The sequence shown here is derived from an EMBL/GenBank/DDBJ whole genome shotgun (WGS) entry which is preliminary data.</text>
</comment>